<dbReference type="Ensembl" id="ENSSCAT00000001767.1">
    <property type="protein sequence ID" value="ENSSCAP00000001543.1"/>
    <property type="gene ID" value="ENSSCAG00000001292.1"/>
</dbReference>
<dbReference type="Proteomes" id="UP000694409">
    <property type="component" value="Unassembled WGS sequence"/>
</dbReference>
<dbReference type="GO" id="GO:0005634">
    <property type="term" value="C:nucleus"/>
    <property type="evidence" value="ECO:0007669"/>
    <property type="project" value="TreeGrafter"/>
</dbReference>
<dbReference type="AlphaFoldDB" id="A0A8C9KST4"/>
<dbReference type="InterPro" id="IPR003653">
    <property type="entry name" value="Peptidase_C48_C"/>
</dbReference>
<keyword evidence="4" id="KW-0788">Thiol protease</keyword>
<dbReference type="PROSITE" id="PS50600">
    <property type="entry name" value="ULP_PROTEASE"/>
    <property type="match status" value="1"/>
</dbReference>
<sequence>GVMTSSGRQTPGDDIIRGWGFGVMTSSGRQISGVFLGIFLGIFRGIFGEFLGFFGGIFWANFLGKFFRETFVKFGFFLFLFREFFDFLGGISGFWFLPFPWLEFWFLQAYGSLIPVSADEVVEKLEDIFQQEFSTPQRRGSVQQLLQSYQRLPGNALLRGFRVSYKRHVLTMDDLQTLYGPNWLNDQVMNMYGDLVMDAVPDKVHFFNSFFYDKLRTRGYEGVQRWTKNVDIFGKELLLIPIHLEVHWSLVAVDVARRTITYFDSQRTLNRRCPKHICRYLQAEADKKERPDFREGWRGAFKMVR</sequence>
<dbReference type="InterPro" id="IPR038765">
    <property type="entry name" value="Papain-like_cys_pep_sf"/>
</dbReference>
<dbReference type="PANTHER" id="PTHR12606:SF16">
    <property type="entry name" value="SENTRIN-SPECIFIC PROTEASE 3"/>
    <property type="match status" value="1"/>
</dbReference>
<proteinExistence type="inferred from homology"/>
<accession>A0A8C9KST4</accession>
<evidence type="ECO:0000256" key="3">
    <source>
        <dbReference type="ARBA" id="ARBA00022801"/>
    </source>
</evidence>
<organism evidence="7 8">
    <name type="scientific">Serinus canaria</name>
    <name type="common">Island canary</name>
    <name type="synonym">Fringilla canaria</name>
    <dbReference type="NCBI Taxonomy" id="9135"/>
    <lineage>
        <taxon>Eukaryota</taxon>
        <taxon>Metazoa</taxon>
        <taxon>Chordata</taxon>
        <taxon>Craniata</taxon>
        <taxon>Vertebrata</taxon>
        <taxon>Euteleostomi</taxon>
        <taxon>Archelosauria</taxon>
        <taxon>Archosauria</taxon>
        <taxon>Dinosauria</taxon>
        <taxon>Saurischia</taxon>
        <taxon>Theropoda</taxon>
        <taxon>Coelurosauria</taxon>
        <taxon>Aves</taxon>
        <taxon>Neognathae</taxon>
        <taxon>Neoaves</taxon>
        <taxon>Telluraves</taxon>
        <taxon>Australaves</taxon>
        <taxon>Passeriformes</taxon>
        <taxon>Passeroidea</taxon>
        <taxon>Fringillidae</taxon>
        <taxon>Carduelinae</taxon>
        <taxon>Serinus</taxon>
    </lineage>
</organism>
<evidence type="ECO:0000256" key="2">
    <source>
        <dbReference type="ARBA" id="ARBA00022670"/>
    </source>
</evidence>
<keyword evidence="3" id="KW-0378">Hydrolase</keyword>
<dbReference type="Pfam" id="PF02902">
    <property type="entry name" value="Peptidase_C48"/>
    <property type="match status" value="1"/>
</dbReference>
<keyword evidence="5" id="KW-0812">Transmembrane</keyword>
<reference evidence="7" key="1">
    <citation type="submission" date="2025-08" db="UniProtKB">
        <authorList>
            <consortium name="Ensembl"/>
        </authorList>
    </citation>
    <scope>IDENTIFICATION</scope>
</reference>
<evidence type="ECO:0000313" key="7">
    <source>
        <dbReference type="Ensembl" id="ENSSCAP00000001543.1"/>
    </source>
</evidence>
<keyword evidence="5" id="KW-0472">Membrane</keyword>
<protein>
    <recommendedName>
        <fullName evidence="6">Ubiquitin-like protease family profile domain-containing protein</fullName>
    </recommendedName>
</protein>
<comment type="similarity">
    <text evidence="1">Belongs to the peptidase C48 family.</text>
</comment>
<evidence type="ECO:0000313" key="8">
    <source>
        <dbReference type="Proteomes" id="UP000694409"/>
    </source>
</evidence>
<dbReference type="GeneTree" id="ENSGT00940000156309"/>
<dbReference type="PANTHER" id="PTHR12606">
    <property type="entry name" value="SENTRIN/SUMO-SPECIFIC PROTEASE"/>
    <property type="match status" value="1"/>
</dbReference>
<feature type="domain" description="Ubiquitin-like protease family profile" evidence="6">
    <location>
        <begin position="168"/>
        <end position="305"/>
    </location>
</feature>
<keyword evidence="8" id="KW-1185">Reference proteome</keyword>
<dbReference type="GO" id="GO:0016929">
    <property type="term" value="F:deSUMOylase activity"/>
    <property type="evidence" value="ECO:0007669"/>
    <property type="project" value="TreeGrafter"/>
</dbReference>
<reference evidence="7" key="2">
    <citation type="submission" date="2025-09" db="UniProtKB">
        <authorList>
            <consortium name="Ensembl"/>
        </authorList>
    </citation>
    <scope>IDENTIFICATION</scope>
</reference>
<dbReference type="Gene3D" id="3.40.395.10">
    <property type="entry name" value="Adenoviral Proteinase, Chain A"/>
    <property type="match status" value="1"/>
</dbReference>
<evidence type="ECO:0000256" key="5">
    <source>
        <dbReference type="SAM" id="Phobius"/>
    </source>
</evidence>
<name>A0A8C9KST4_SERCA</name>
<feature type="transmembrane region" description="Helical" evidence="5">
    <location>
        <begin position="34"/>
        <end position="62"/>
    </location>
</feature>
<dbReference type="GO" id="GO:0016926">
    <property type="term" value="P:protein desumoylation"/>
    <property type="evidence" value="ECO:0007669"/>
    <property type="project" value="TreeGrafter"/>
</dbReference>
<keyword evidence="2" id="KW-0645">Protease</keyword>
<evidence type="ECO:0000256" key="4">
    <source>
        <dbReference type="ARBA" id="ARBA00022807"/>
    </source>
</evidence>
<keyword evidence="5" id="KW-1133">Transmembrane helix</keyword>
<evidence type="ECO:0000259" key="6">
    <source>
        <dbReference type="PROSITE" id="PS50600"/>
    </source>
</evidence>
<dbReference type="SUPFAM" id="SSF54001">
    <property type="entry name" value="Cysteine proteinases"/>
    <property type="match status" value="1"/>
</dbReference>
<evidence type="ECO:0000256" key="1">
    <source>
        <dbReference type="ARBA" id="ARBA00005234"/>
    </source>
</evidence>
<dbReference type="GO" id="GO:0006508">
    <property type="term" value="P:proteolysis"/>
    <property type="evidence" value="ECO:0007669"/>
    <property type="project" value="UniProtKB-KW"/>
</dbReference>
<feature type="transmembrane region" description="Helical" evidence="5">
    <location>
        <begin position="74"/>
        <end position="97"/>
    </location>
</feature>